<comment type="caution">
    <text evidence="2">The sequence shown here is derived from an EMBL/GenBank/DDBJ whole genome shotgun (WGS) entry which is preliminary data.</text>
</comment>
<feature type="transmembrane region" description="Helical" evidence="1">
    <location>
        <begin position="293"/>
        <end position="311"/>
    </location>
</feature>
<keyword evidence="3" id="KW-1185">Reference proteome</keyword>
<dbReference type="EMBL" id="JAUOOM010000032">
    <property type="protein sequence ID" value="MDO6409540.1"/>
    <property type="molecule type" value="Genomic_DNA"/>
</dbReference>
<accession>A0ABT8Y1D0</accession>
<evidence type="ECO:0000313" key="2">
    <source>
        <dbReference type="EMBL" id="MDO6409540.1"/>
    </source>
</evidence>
<feature type="transmembrane region" description="Helical" evidence="1">
    <location>
        <begin position="95"/>
        <end position="113"/>
    </location>
</feature>
<feature type="transmembrane region" description="Helical" evidence="1">
    <location>
        <begin position="266"/>
        <end position="281"/>
    </location>
</feature>
<organism evidence="2 3">
    <name type="scientific">Pantoea phytobeneficialis</name>
    <dbReference type="NCBI Taxonomy" id="2052056"/>
    <lineage>
        <taxon>Bacteria</taxon>
        <taxon>Pseudomonadati</taxon>
        <taxon>Pseudomonadota</taxon>
        <taxon>Gammaproteobacteria</taxon>
        <taxon>Enterobacterales</taxon>
        <taxon>Erwiniaceae</taxon>
        <taxon>Pantoea</taxon>
    </lineage>
</organism>
<keyword evidence="1" id="KW-1133">Transmembrane helix</keyword>
<keyword evidence="1" id="KW-0472">Membrane</keyword>
<reference evidence="2" key="1">
    <citation type="submission" date="2023-07" db="EMBL/GenBank/DDBJ databases">
        <title>The extreme plant-growth-promoting properties of Pantoea phytobeneficialis PF55 revealed by functional and genomic analysis.</title>
        <authorList>
            <person name="Nascimento F.X."/>
            <person name="Marcio R.J."/>
        </authorList>
    </citation>
    <scope>NUCLEOTIDE SEQUENCE</scope>
    <source>
        <strain evidence="2">PF55</strain>
    </source>
</reference>
<feature type="transmembrane region" description="Helical" evidence="1">
    <location>
        <begin position="189"/>
        <end position="206"/>
    </location>
</feature>
<proteinExistence type="predicted"/>
<feature type="transmembrane region" description="Helical" evidence="1">
    <location>
        <begin position="141"/>
        <end position="158"/>
    </location>
</feature>
<gene>
    <name evidence="2" type="ORF">Q3404_23485</name>
</gene>
<evidence type="ECO:0008006" key="4">
    <source>
        <dbReference type="Google" id="ProtNLM"/>
    </source>
</evidence>
<name>A0ABT8Y1D0_9GAMM</name>
<protein>
    <recommendedName>
        <fullName evidence="4">Transmembrane protein</fullName>
    </recommendedName>
</protein>
<keyword evidence="1" id="KW-0812">Transmembrane</keyword>
<feature type="transmembrane region" description="Helical" evidence="1">
    <location>
        <begin position="237"/>
        <end position="254"/>
    </location>
</feature>
<dbReference type="RefSeq" id="WP_208723767.1">
    <property type="nucleotide sequence ID" value="NZ_CP024636.1"/>
</dbReference>
<evidence type="ECO:0000313" key="3">
    <source>
        <dbReference type="Proteomes" id="UP001171299"/>
    </source>
</evidence>
<evidence type="ECO:0000256" key="1">
    <source>
        <dbReference type="SAM" id="Phobius"/>
    </source>
</evidence>
<feature type="transmembrane region" description="Helical" evidence="1">
    <location>
        <begin position="213"/>
        <end position="231"/>
    </location>
</feature>
<feature type="transmembrane region" description="Helical" evidence="1">
    <location>
        <begin position="21"/>
        <end position="42"/>
    </location>
</feature>
<feature type="transmembrane region" description="Helical" evidence="1">
    <location>
        <begin position="323"/>
        <end position="354"/>
    </location>
</feature>
<sequence>MSGLKPNTASGRSASLINNRAIKDAVFLLALLLVAIVVIVPLSPRMPWSGLDPSWMYGMNEATAQGMSFGKDIVFTFGPYSSIYTRSYLPATDHLMIWGSLVLAVSFAVAVWLNFRTAGWALKIALLVTLSALTYSRDALFFFYTMLVGIQVYHWAMAFDAKQVAGSKGFALNAVLFVPFGLLPLIKGSTLAACIGISFLAFALLVKRRQWKLCLLIGATILVSMMVFWALSGQPLTGLAGYFIGMAPIVSGYTEAMAIKGASREYIMYLLATVALVGFLLRGTRGSYYDRTIVAFVFLGILFLALKAGFVRHDSHANISGAMILLGALLAGTLLSTRSAPPLLAVCLLVWGYIDFSYAQNPIESIGANTKNTFSGAWNGLKQRVSTPQALTNDFNDRINQLNKLGAIPKLEGTVDIYSYDQSYLLASGNKWNPRPILQSYSVYTPKLAELNKMHLLGDNRPDNVIFNVQPIDNRLPTLEDGASWPILLSNYEPTAFSGGYLYLKHRNTPTPSNEPLKPIGGGVYSFGEQINLPESDKPLFAKLDIRKSLAGSVMNTLFKTSQLEMKLTMQNGITRNYRIISGMTESGFIISPLIENTEEFGLLTSDAHTLNDKRVKSIEISATKLPFLWKRSFNIEFYPLDYPSSPDFIGKMGFAKPLSGSFDNATLVQQCNGSIDSANGVSPSSGTIKASSLLNIQGWLAASVSPAEVPDNIYLVLTDSEGKRHLFDTEHVTRPDVGEYFKQPSLNSSGYQSTADVSNLNGDYKLGLAYARDNELFVCPQFNVPVKISQE</sequence>
<dbReference type="Proteomes" id="UP001171299">
    <property type="component" value="Unassembled WGS sequence"/>
</dbReference>